<sequence>MHNGESTPPANLPEPELAAWTLVANLLLNLDETVTKN</sequence>
<proteinExistence type="predicted"/>
<reference evidence="1 2" key="1">
    <citation type="journal article" date="2011" name="J. Bacteriol.">
        <title>Genome sequence of Chthoniobacter flavus Ellin428, an aerobic heterotrophic soil bacterium.</title>
        <authorList>
            <person name="Kant R."/>
            <person name="van Passel M.W."/>
            <person name="Palva A."/>
            <person name="Lucas S."/>
            <person name="Lapidus A."/>
            <person name="Glavina Del Rio T."/>
            <person name="Dalin E."/>
            <person name="Tice H."/>
            <person name="Bruce D."/>
            <person name="Goodwin L."/>
            <person name="Pitluck S."/>
            <person name="Larimer F.W."/>
            <person name="Land M.L."/>
            <person name="Hauser L."/>
            <person name="Sangwan P."/>
            <person name="de Vos W.M."/>
            <person name="Janssen P.H."/>
            <person name="Smidt H."/>
        </authorList>
    </citation>
    <scope>NUCLEOTIDE SEQUENCE [LARGE SCALE GENOMIC DNA]</scope>
    <source>
        <strain evidence="1 2">Ellin428</strain>
    </source>
</reference>
<comment type="caution">
    <text evidence="1">The sequence shown here is derived from an EMBL/GenBank/DDBJ whole genome shotgun (WGS) entry which is preliminary data.</text>
</comment>
<name>B4D5A0_9BACT</name>
<evidence type="ECO:0000313" key="2">
    <source>
        <dbReference type="Proteomes" id="UP000005824"/>
    </source>
</evidence>
<dbReference type="AlphaFoldDB" id="B4D5A0"/>
<evidence type="ECO:0000313" key="1">
    <source>
        <dbReference type="EMBL" id="EDY18305.1"/>
    </source>
</evidence>
<organism evidence="1 2">
    <name type="scientific">Chthoniobacter flavus Ellin428</name>
    <dbReference type="NCBI Taxonomy" id="497964"/>
    <lineage>
        <taxon>Bacteria</taxon>
        <taxon>Pseudomonadati</taxon>
        <taxon>Verrucomicrobiota</taxon>
        <taxon>Spartobacteria</taxon>
        <taxon>Chthoniobacterales</taxon>
        <taxon>Chthoniobacteraceae</taxon>
        <taxon>Chthoniobacter</taxon>
    </lineage>
</organism>
<dbReference type="Proteomes" id="UP000005824">
    <property type="component" value="Unassembled WGS sequence"/>
</dbReference>
<accession>B4D5A0</accession>
<dbReference type="EMBL" id="ABVL01000013">
    <property type="protein sequence ID" value="EDY18305.1"/>
    <property type="molecule type" value="Genomic_DNA"/>
</dbReference>
<dbReference type="InParanoid" id="B4D5A0"/>
<gene>
    <name evidence="1" type="ORF">CfE428DRAFT_4089</name>
</gene>
<keyword evidence="2" id="KW-1185">Reference proteome</keyword>
<protein>
    <submittedName>
        <fullName evidence="1">Uncharacterized protein</fullName>
    </submittedName>
</protein>
<dbReference type="STRING" id="497964.CfE428DRAFT_4089"/>